<keyword evidence="2" id="KW-1185">Reference proteome</keyword>
<accession>A0ACC2MTU3</accession>
<gene>
    <name evidence="1" type="ORF">MRB53_002103</name>
</gene>
<comment type="caution">
    <text evidence="1">The sequence shown here is derived from an EMBL/GenBank/DDBJ whole genome shotgun (WGS) entry which is preliminary data.</text>
</comment>
<organism evidence="1 2">
    <name type="scientific">Persea americana</name>
    <name type="common">Avocado</name>
    <dbReference type="NCBI Taxonomy" id="3435"/>
    <lineage>
        <taxon>Eukaryota</taxon>
        <taxon>Viridiplantae</taxon>
        <taxon>Streptophyta</taxon>
        <taxon>Embryophyta</taxon>
        <taxon>Tracheophyta</taxon>
        <taxon>Spermatophyta</taxon>
        <taxon>Magnoliopsida</taxon>
        <taxon>Magnoliidae</taxon>
        <taxon>Laurales</taxon>
        <taxon>Lauraceae</taxon>
        <taxon>Persea</taxon>
    </lineage>
</organism>
<dbReference type="Proteomes" id="UP001234297">
    <property type="component" value="Chromosome 1"/>
</dbReference>
<protein>
    <submittedName>
        <fullName evidence="1">Uncharacterized protein</fullName>
    </submittedName>
</protein>
<name>A0ACC2MTU3_PERAE</name>
<sequence>MSPLYRRLHNLLCKKSCSESSLIEISPSIPLINTSFIISSYASIVQSVSRSVESFTPASVQPQLKVFVNDVIPPSPPHIVQTEVEETINLAVSSLAPVGSEHAKEVPVQEESIPIPLVHEEITGSTDDLQIVKHPPVVQEWLDVTNALADVHLQQEKILEAYLLAQGGDEAVQLPYTKSRETLVQGQTADHL</sequence>
<evidence type="ECO:0000313" key="2">
    <source>
        <dbReference type="Proteomes" id="UP001234297"/>
    </source>
</evidence>
<proteinExistence type="predicted"/>
<reference evidence="1 2" key="1">
    <citation type="journal article" date="2022" name="Hortic Res">
        <title>A haplotype resolved chromosomal level avocado genome allows analysis of novel avocado genes.</title>
        <authorList>
            <person name="Nath O."/>
            <person name="Fletcher S.J."/>
            <person name="Hayward A."/>
            <person name="Shaw L.M."/>
            <person name="Masouleh A.K."/>
            <person name="Furtado A."/>
            <person name="Henry R.J."/>
            <person name="Mitter N."/>
        </authorList>
    </citation>
    <scope>NUCLEOTIDE SEQUENCE [LARGE SCALE GENOMIC DNA]</scope>
    <source>
        <strain evidence="2">cv. Hass</strain>
    </source>
</reference>
<dbReference type="EMBL" id="CM056809">
    <property type="protein sequence ID" value="KAJ8649080.1"/>
    <property type="molecule type" value="Genomic_DNA"/>
</dbReference>
<evidence type="ECO:0000313" key="1">
    <source>
        <dbReference type="EMBL" id="KAJ8649080.1"/>
    </source>
</evidence>